<dbReference type="InterPro" id="IPR028002">
    <property type="entry name" value="Myb_DNA-bind_5"/>
</dbReference>
<evidence type="ECO:0000313" key="8">
    <source>
        <dbReference type="RefSeq" id="XP_026732422.1"/>
    </source>
</evidence>
<dbReference type="Proteomes" id="UP000322000">
    <property type="component" value="Chromosome 9"/>
</dbReference>
<reference evidence="8 9" key="1">
    <citation type="submission" date="2025-04" db="UniProtKB">
        <authorList>
            <consortium name="RefSeq"/>
        </authorList>
    </citation>
    <scope>IDENTIFICATION</scope>
</reference>
<keyword evidence="7" id="KW-1185">Reference proteome</keyword>
<evidence type="ECO:0000256" key="4">
    <source>
        <dbReference type="ARBA" id="ARBA00023163"/>
    </source>
</evidence>
<dbReference type="AlphaFoldDB" id="A0A7E5VVX1"/>
<feature type="domain" description="Myb/SANT-like DNA-binding" evidence="6">
    <location>
        <begin position="8"/>
        <end position="83"/>
    </location>
</feature>
<keyword evidence="3" id="KW-0805">Transcription regulation</keyword>
<gene>
    <name evidence="8" type="primary">LOC113497196</name>
    <name evidence="9" type="synonym">LOC113507142</name>
</gene>
<evidence type="ECO:0000256" key="3">
    <source>
        <dbReference type="ARBA" id="ARBA00023015"/>
    </source>
</evidence>
<evidence type="ECO:0000256" key="2">
    <source>
        <dbReference type="ARBA" id="ARBA00016807"/>
    </source>
</evidence>
<evidence type="ECO:0000313" key="7">
    <source>
        <dbReference type="Proteomes" id="UP000322000"/>
    </source>
</evidence>
<dbReference type="RefSeq" id="XP_026732422.1">
    <property type="nucleotide sequence ID" value="XM_026876621.1"/>
</dbReference>
<sequence length="232" mass="27102">MDENKRQRGVYVTARQKKKLIELMTKHPELISCKVTQDFNYRDSQQLWHTIALECNSIPGARKSWRQWRKTWQDLRSKTKKRQAEINGELPTSVVMLTAAEQEALGLKNVTSTTTYQQSTEFIPLENNDQDFDNTMESNPSYSEVESVPEEKVFTHPPEEKPAKHKNNSKNCKNSNNCVFNCDMLAVQEQRKIQIKEDYLNFKKDYLRQKLVLLKEQTEALKSIAKELCAKK</sequence>
<accession>A0A7E5VVX1</accession>
<evidence type="ECO:0000313" key="9">
    <source>
        <dbReference type="RefSeq" id="XP_026745804.1"/>
    </source>
</evidence>
<proteinExistence type="predicted"/>
<dbReference type="KEGG" id="tnl:113497196"/>
<dbReference type="GeneID" id="113497196"/>
<protein>
    <recommendedName>
        <fullName evidence="2">Regulatory protein zeste</fullName>
    </recommendedName>
</protein>
<organism evidence="7 8">
    <name type="scientific">Trichoplusia ni</name>
    <name type="common">Cabbage looper</name>
    <dbReference type="NCBI Taxonomy" id="7111"/>
    <lineage>
        <taxon>Eukaryota</taxon>
        <taxon>Metazoa</taxon>
        <taxon>Ecdysozoa</taxon>
        <taxon>Arthropoda</taxon>
        <taxon>Hexapoda</taxon>
        <taxon>Insecta</taxon>
        <taxon>Pterygota</taxon>
        <taxon>Neoptera</taxon>
        <taxon>Endopterygota</taxon>
        <taxon>Lepidoptera</taxon>
        <taxon>Glossata</taxon>
        <taxon>Ditrysia</taxon>
        <taxon>Noctuoidea</taxon>
        <taxon>Noctuidae</taxon>
        <taxon>Plusiinae</taxon>
        <taxon>Trichoplusia</taxon>
    </lineage>
</organism>
<comment type="subunit">
    <text evidence="1">Self-associates forming complexes of several hundred monomers.</text>
</comment>
<evidence type="ECO:0000256" key="5">
    <source>
        <dbReference type="ARBA" id="ARBA00025466"/>
    </source>
</evidence>
<keyword evidence="4" id="KW-0804">Transcription</keyword>
<dbReference type="Pfam" id="PF13873">
    <property type="entry name" value="Myb_DNA-bind_5"/>
    <property type="match status" value="1"/>
</dbReference>
<evidence type="ECO:0000256" key="1">
    <source>
        <dbReference type="ARBA" id="ARBA00011764"/>
    </source>
</evidence>
<dbReference type="OrthoDB" id="7543230at2759"/>
<name>A0A7E5VVX1_TRINI</name>
<dbReference type="RefSeq" id="XP_026745804.1">
    <property type="nucleotide sequence ID" value="XM_026890003.1"/>
</dbReference>
<dbReference type="KEGG" id="tnl:113507142"/>
<evidence type="ECO:0000259" key="6">
    <source>
        <dbReference type="Pfam" id="PF13873"/>
    </source>
</evidence>
<comment type="function">
    <text evidence="5">Involved in transvection phenomena (= synapsis-dependent gene expression), where the synaptic pairing of chromosomes carrying genes with which zeste interacts influences the expression of these genes. Zeste binds to DNA and stimulates transcription from a nearby promoter.</text>
</comment>